<organism evidence="2 3">
    <name type="scientific">Penicillium decumbens</name>
    <dbReference type="NCBI Taxonomy" id="69771"/>
    <lineage>
        <taxon>Eukaryota</taxon>
        <taxon>Fungi</taxon>
        <taxon>Dikarya</taxon>
        <taxon>Ascomycota</taxon>
        <taxon>Pezizomycotina</taxon>
        <taxon>Eurotiomycetes</taxon>
        <taxon>Eurotiomycetidae</taxon>
        <taxon>Eurotiales</taxon>
        <taxon>Aspergillaceae</taxon>
        <taxon>Penicillium</taxon>
    </lineage>
</organism>
<dbReference type="STRING" id="69771.A0A1V6P059"/>
<dbReference type="EMBL" id="MDYL01000024">
    <property type="protein sequence ID" value="OQD70309.1"/>
    <property type="molecule type" value="Genomic_DNA"/>
</dbReference>
<dbReference type="OrthoDB" id="5395975at2759"/>
<sequence>MNQILVHVSAPSSASDDARYLAQVAAIRTMMQEAQEANVPPASQSASASATIQTRPGDPNSRGDSDSLDSIISVIPDSQPELEPGREPRRRRTEICSPSVPAQRLSPKQQNRNTTLSLPVELRPPPPPISTAPFTTHVTPTLSMLVERLNPARTYRPVRQTRDLDKLERGYWAVQICIYPDPLGADANGTNRARSWNRELFARFWRFLVEFIGEARAGWGVWCFLDHAPEDESEGVLLKVYAWGEVAMHVYLLLFLASERRIRGLEAKWLDSKEEVVIQMQ</sequence>
<evidence type="ECO:0000256" key="1">
    <source>
        <dbReference type="SAM" id="MobiDB-lite"/>
    </source>
</evidence>
<dbReference type="AlphaFoldDB" id="A0A1V6P059"/>
<reference evidence="3" key="1">
    <citation type="journal article" date="2017" name="Nat. Microbiol.">
        <title>Global analysis of biosynthetic gene clusters reveals vast potential of secondary metabolite production in Penicillium species.</title>
        <authorList>
            <person name="Nielsen J.C."/>
            <person name="Grijseels S."/>
            <person name="Prigent S."/>
            <person name="Ji B."/>
            <person name="Dainat J."/>
            <person name="Nielsen K.F."/>
            <person name="Frisvad J.C."/>
            <person name="Workman M."/>
            <person name="Nielsen J."/>
        </authorList>
    </citation>
    <scope>NUCLEOTIDE SEQUENCE [LARGE SCALE GENOMIC DNA]</scope>
    <source>
        <strain evidence="3">IBT 11843</strain>
    </source>
</reference>
<accession>A0A1V6P059</accession>
<protein>
    <submittedName>
        <fullName evidence="2">Uncharacterized protein</fullName>
    </submittedName>
</protein>
<feature type="compositionally biased region" description="Low complexity" evidence="1">
    <location>
        <begin position="68"/>
        <end position="82"/>
    </location>
</feature>
<evidence type="ECO:0000313" key="3">
    <source>
        <dbReference type="Proteomes" id="UP000191522"/>
    </source>
</evidence>
<gene>
    <name evidence="2" type="ORF">PENDEC_c024G00918</name>
</gene>
<evidence type="ECO:0000313" key="2">
    <source>
        <dbReference type="EMBL" id="OQD70309.1"/>
    </source>
</evidence>
<name>A0A1V6P059_PENDC</name>
<feature type="region of interest" description="Disordered" evidence="1">
    <location>
        <begin position="35"/>
        <end position="112"/>
    </location>
</feature>
<dbReference type="OMA" id="ERWIRGM"/>
<comment type="caution">
    <text evidence="2">The sequence shown here is derived from an EMBL/GenBank/DDBJ whole genome shotgun (WGS) entry which is preliminary data.</text>
</comment>
<dbReference type="Proteomes" id="UP000191522">
    <property type="component" value="Unassembled WGS sequence"/>
</dbReference>
<keyword evidence="3" id="KW-1185">Reference proteome</keyword>
<proteinExistence type="predicted"/>